<dbReference type="GeneID" id="67181682"/>
<feature type="binding site" evidence="7">
    <location>
        <position position="56"/>
    </location>
    <ligand>
        <name>Zn(2+)</name>
        <dbReference type="ChEBI" id="CHEBI:29105"/>
        <label>2</label>
    </ligand>
</feature>
<dbReference type="HOGENOM" id="CLU_030571_4_1_6"/>
<evidence type="ECO:0000313" key="9">
    <source>
        <dbReference type="EMBL" id="ADN75670.1"/>
    </source>
</evidence>
<name>E1SNI6_FERBD</name>
<evidence type="ECO:0000256" key="3">
    <source>
        <dbReference type="ARBA" id="ARBA00006759"/>
    </source>
</evidence>
<dbReference type="InterPro" id="IPR050110">
    <property type="entry name" value="Glyoxalase_II_hydrolase"/>
</dbReference>
<dbReference type="AlphaFoldDB" id="E1SNI6"/>
<dbReference type="eggNOG" id="COG0491">
    <property type="taxonomic scope" value="Bacteria"/>
</dbReference>
<dbReference type="KEGG" id="fbl:Fbal_1466"/>
<dbReference type="EC" id="3.1.2.6" evidence="7"/>
<keyword evidence="10" id="KW-1185">Reference proteome</keyword>
<feature type="binding site" evidence="7">
    <location>
        <position position="111"/>
    </location>
    <ligand>
        <name>Zn(2+)</name>
        <dbReference type="ChEBI" id="CHEBI:29105"/>
        <label>1</label>
    </ligand>
</feature>
<dbReference type="STRING" id="550540.Fbal_1466"/>
<feature type="binding site" evidence="7">
    <location>
        <position position="52"/>
    </location>
    <ligand>
        <name>Zn(2+)</name>
        <dbReference type="ChEBI" id="CHEBI:29105"/>
        <label>1</label>
    </ligand>
</feature>
<proteinExistence type="inferred from homology"/>
<keyword evidence="5 7" id="KW-0378">Hydrolase</keyword>
<evidence type="ECO:0000259" key="8">
    <source>
        <dbReference type="SMART" id="SM00849"/>
    </source>
</evidence>
<dbReference type="PANTHER" id="PTHR43705">
    <property type="entry name" value="HYDROXYACYLGLUTATHIONE HYDROLASE"/>
    <property type="match status" value="1"/>
</dbReference>
<dbReference type="RefSeq" id="WP_013344976.1">
    <property type="nucleotide sequence ID" value="NC_014541.1"/>
</dbReference>
<evidence type="ECO:0000256" key="7">
    <source>
        <dbReference type="HAMAP-Rule" id="MF_01374"/>
    </source>
</evidence>
<dbReference type="NCBIfam" id="TIGR03413">
    <property type="entry name" value="GSH_gloB"/>
    <property type="match status" value="1"/>
</dbReference>
<comment type="catalytic activity">
    <reaction evidence="1 7">
        <text>an S-(2-hydroxyacyl)glutathione + H2O = a 2-hydroxy carboxylate + glutathione + H(+)</text>
        <dbReference type="Rhea" id="RHEA:21864"/>
        <dbReference type="ChEBI" id="CHEBI:15377"/>
        <dbReference type="ChEBI" id="CHEBI:15378"/>
        <dbReference type="ChEBI" id="CHEBI:57925"/>
        <dbReference type="ChEBI" id="CHEBI:58896"/>
        <dbReference type="ChEBI" id="CHEBI:71261"/>
        <dbReference type="EC" id="3.1.2.6"/>
    </reaction>
</comment>
<reference evidence="9 10" key="1">
    <citation type="journal article" date="2010" name="Stand. Genomic Sci.">
        <title>Complete genome sequence of Ferrimonas balearica type strain (PAT).</title>
        <authorList>
            <person name="Nolan M."/>
            <person name="Sikorski J."/>
            <person name="Davenport K."/>
            <person name="Lucas S."/>
            <person name="Glavina Del Rio T."/>
            <person name="Tice H."/>
            <person name="Cheng J."/>
            <person name="Goodwin L."/>
            <person name="Pitluck S."/>
            <person name="Liolios K."/>
            <person name="Ivanova N."/>
            <person name="Mavromatis K."/>
            <person name="Ovchinnikova G."/>
            <person name="Pati A."/>
            <person name="Chen A."/>
            <person name="Palaniappan K."/>
            <person name="Land M."/>
            <person name="Hauser L."/>
            <person name="Chang Y."/>
            <person name="Jeffries C."/>
            <person name="Tapia R."/>
            <person name="Brettin T."/>
            <person name="Detter J."/>
            <person name="Han C."/>
            <person name="Yasawong M."/>
            <person name="Rohde M."/>
            <person name="Tindall B."/>
            <person name="Goker M."/>
            <person name="Woyke T."/>
            <person name="Bristow J."/>
            <person name="Eisen J."/>
            <person name="Markowitz V."/>
            <person name="Hugenholtz P."/>
            <person name="Kyrpides N."/>
            <person name="Klenk H."/>
            <person name="Lapidus A."/>
        </authorList>
    </citation>
    <scope>NUCLEOTIDE SEQUENCE [LARGE SCALE GENOMIC DNA]</scope>
    <source>
        <strain evidence="10">DSM 9799 / CCM 4581 / KCTC 23876 / PAT</strain>
    </source>
</reference>
<feature type="binding site" evidence="7">
    <location>
        <position position="57"/>
    </location>
    <ligand>
        <name>Zn(2+)</name>
        <dbReference type="ChEBI" id="CHEBI:29105"/>
        <label>2</label>
    </ligand>
</feature>
<dbReference type="PIRSF" id="PIRSF005457">
    <property type="entry name" value="Glx"/>
    <property type="match status" value="1"/>
</dbReference>
<dbReference type="GO" id="GO:0019243">
    <property type="term" value="P:methylglyoxal catabolic process to D-lactate via S-lactoyl-glutathione"/>
    <property type="evidence" value="ECO:0007669"/>
    <property type="project" value="UniProtKB-UniRule"/>
</dbReference>
<protein>
    <recommendedName>
        <fullName evidence="7">Hydroxyacylglutathione hydrolase</fullName>
        <ecNumber evidence="7">3.1.2.6</ecNumber>
    </recommendedName>
    <alternativeName>
        <fullName evidence="7">Glyoxalase II</fullName>
        <shortName evidence="7">Glx II</shortName>
    </alternativeName>
</protein>
<dbReference type="InterPro" id="IPR001279">
    <property type="entry name" value="Metallo-B-lactamas"/>
</dbReference>
<dbReference type="OrthoDB" id="9802248at2"/>
<keyword evidence="6 7" id="KW-0862">Zinc</keyword>
<comment type="pathway">
    <text evidence="2 7">Secondary metabolite metabolism; methylglyoxal degradation; (R)-lactate from methylglyoxal: step 2/2.</text>
</comment>
<gene>
    <name evidence="7" type="primary">gloB</name>
    <name evidence="9" type="ordered locus">Fbal_1466</name>
</gene>
<dbReference type="GO" id="GO:0046872">
    <property type="term" value="F:metal ion binding"/>
    <property type="evidence" value="ECO:0007669"/>
    <property type="project" value="UniProtKB-KW"/>
</dbReference>
<dbReference type="EMBL" id="CP002209">
    <property type="protein sequence ID" value="ADN75670.1"/>
    <property type="molecule type" value="Genomic_DNA"/>
</dbReference>
<evidence type="ECO:0000256" key="1">
    <source>
        <dbReference type="ARBA" id="ARBA00001623"/>
    </source>
</evidence>
<organism evidence="9 10">
    <name type="scientific">Ferrimonas balearica (strain DSM 9799 / CCM 4581 / KCTC 23876 / PAT)</name>
    <dbReference type="NCBI Taxonomy" id="550540"/>
    <lineage>
        <taxon>Bacteria</taxon>
        <taxon>Pseudomonadati</taxon>
        <taxon>Pseudomonadota</taxon>
        <taxon>Gammaproteobacteria</taxon>
        <taxon>Alteromonadales</taxon>
        <taxon>Ferrimonadaceae</taxon>
        <taxon>Ferrimonas</taxon>
    </lineage>
</organism>
<dbReference type="Pfam" id="PF16123">
    <property type="entry name" value="HAGH_C"/>
    <property type="match status" value="1"/>
</dbReference>
<feature type="binding site" evidence="7">
    <location>
        <position position="54"/>
    </location>
    <ligand>
        <name>Zn(2+)</name>
        <dbReference type="ChEBI" id="CHEBI:29105"/>
        <label>1</label>
    </ligand>
</feature>
<dbReference type="UniPathway" id="UPA00619">
    <property type="reaction ID" value="UER00676"/>
</dbReference>
<comment type="subunit">
    <text evidence="7">Monomer.</text>
</comment>
<dbReference type="Pfam" id="PF00753">
    <property type="entry name" value="Lactamase_B"/>
    <property type="match status" value="1"/>
</dbReference>
<feature type="domain" description="Metallo-beta-lactamase" evidence="8">
    <location>
        <begin position="11"/>
        <end position="166"/>
    </location>
</feature>
<dbReference type="SMART" id="SM00849">
    <property type="entry name" value="Lactamase_B"/>
    <property type="match status" value="1"/>
</dbReference>
<keyword evidence="4 7" id="KW-0479">Metal-binding</keyword>
<comment type="function">
    <text evidence="7">Thiolesterase that catalyzes the hydrolysis of S-D-lactoyl-glutathione to form glutathione and D-lactic acid.</text>
</comment>
<sequence length="253" mass="27609">MMITPIAALNDNYIWCLHRDNAAWVVDPGSADAVLAHLEQQQLQLRGILITHHHWDHTDGIETLRNAFAAIPVIGPDNPVIQGLTQRVQHGQQVELDGLGVTAEVIALPGHTLDHLGYCVDNAVFCGDTLFSGGCGRLFEGTAAQMHSSLSQLAALPADTRVFCTHEYTLANLAFASAVEPDNEALLEYRRWCEAQRAAGLPTLPSTIGQERAINPFLRVDTAAVKAALSQREGTESDSVARFAALRHWKDKF</sequence>
<dbReference type="InterPro" id="IPR036866">
    <property type="entry name" value="RibonucZ/Hydroxyglut_hydro"/>
</dbReference>
<dbReference type="SUPFAM" id="SSF56281">
    <property type="entry name" value="Metallo-hydrolase/oxidoreductase"/>
    <property type="match status" value="1"/>
</dbReference>
<dbReference type="Gene3D" id="3.60.15.10">
    <property type="entry name" value="Ribonuclease Z/Hydroxyacylglutathione hydrolase-like"/>
    <property type="match status" value="1"/>
</dbReference>
<dbReference type="InterPro" id="IPR017782">
    <property type="entry name" value="Hydroxyacylglutathione_Hdrlase"/>
</dbReference>
<feature type="binding site" evidence="7">
    <location>
        <position position="128"/>
    </location>
    <ligand>
        <name>Zn(2+)</name>
        <dbReference type="ChEBI" id="CHEBI:29105"/>
        <label>1</label>
    </ligand>
</feature>
<dbReference type="CDD" id="cd07723">
    <property type="entry name" value="hydroxyacylglutathione_hydrolase_MBL-fold"/>
    <property type="match status" value="1"/>
</dbReference>
<evidence type="ECO:0000256" key="2">
    <source>
        <dbReference type="ARBA" id="ARBA00004963"/>
    </source>
</evidence>
<dbReference type="HAMAP" id="MF_01374">
    <property type="entry name" value="Glyoxalase_2"/>
    <property type="match status" value="1"/>
</dbReference>
<evidence type="ECO:0000256" key="5">
    <source>
        <dbReference type="ARBA" id="ARBA00022801"/>
    </source>
</evidence>
<accession>E1SNI6</accession>
<dbReference type="GO" id="GO:0004416">
    <property type="term" value="F:hydroxyacylglutathione hydrolase activity"/>
    <property type="evidence" value="ECO:0007669"/>
    <property type="project" value="UniProtKB-UniRule"/>
</dbReference>
<dbReference type="PANTHER" id="PTHR43705:SF1">
    <property type="entry name" value="HYDROXYACYLGLUTATHIONE HYDROLASE GLOB"/>
    <property type="match status" value="1"/>
</dbReference>
<evidence type="ECO:0000256" key="6">
    <source>
        <dbReference type="ARBA" id="ARBA00022833"/>
    </source>
</evidence>
<dbReference type="InterPro" id="IPR032282">
    <property type="entry name" value="HAGH_C"/>
</dbReference>
<evidence type="ECO:0000313" key="10">
    <source>
        <dbReference type="Proteomes" id="UP000006683"/>
    </source>
</evidence>
<feature type="binding site" evidence="7">
    <location>
        <position position="166"/>
    </location>
    <ligand>
        <name>Zn(2+)</name>
        <dbReference type="ChEBI" id="CHEBI:29105"/>
        <label>2</label>
    </ligand>
</feature>
<comment type="cofactor">
    <cofactor evidence="7">
        <name>Zn(2+)</name>
        <dbReference type="ChEBI" id="CHEBI:29105"/>
    </cofactor>
    <text evidence="7">Binds 2 Zn(2+) ions per subunit.</text>
</comment>
<dbReference type="Proteomes" id="UP000006683">
    <property type="component" value="Chromosome"/>
</dbReference>
<evidence type="ECO:0000256" key="4">
    <source>
        <dbReference type="ARBA" id="ARBA00022723"/>
    </source>
</evidence>
<dbReference type="InterPro" id="IPR035680">
    <property type="entry name" value="Clx_II_MBL"/>
</dbReference>
<feature type="binding site" evidence="7">
    <location>
        <position position="128"/>
    </location>
    <ligand>
        <name>Zn(2+)</name>
        <dbReference type="ChEBI" id="CHEBI:29105"/>
        <label>2</label>
    </ligand>
</feature>
<comment type="similarity">
    <text evidence="3 7">Belongs to the metallo-beta-lactamase superfamily. Glyoxalase II family.</text>
</comment>